<comment type="caution">
    <text evidence="1">The sequence shown here is derived from an EMBL/GenBank/DDBJ whole genome shotgun (WGS) entry which is preliminary data.</text>
</comment>
<keyword evidence="2" id="KW-1185">Reference proteome</keyword>
<protein>
    <submittedName>
        <fullName evidence="1">Uncharacterized protein</fullName>
    </submittedName>
</protein>
<accession>A0A4Y2W3R7</accession>
<organism evidence="1 2">
    <name type="scientific">Araneus ventricosus</name>
    <name type="common">Orbweaver spider</name>
    <name type="synonym">Epeira ventricosa</name>
    <dbReference type="NCBI Taxonomy" id="182803"/>
    <lineage>
        <taxon>Eukaryota</taxon>
        <taxon>Metazoa</taxon>
        <taxon>Ecdysozoa</taxon>
        <taxon>Arthropoda</taxon>
        <taxon>Chelicerata</taxon>
        <taxon>Arachnida</taxon>
        <taxon>Araneae</taxon>
        <taxon>Araneomorphae</taxon>
        <taxon>Entelegynae</taxon>
        <taxon>Araneoidea</taxon>
        <taxon>Araneidae</taxon>
        <taxon>Araneus</taxon>
    </lineage>
</organism>
<sequence>MRYRNPATEPETGRRVGNAFIRQRPTSPCQERTWRNRTLANGGTPSKRCVRPDCLRVQAMPCAKTAAHDMRINQIFYKCVVRKIFAHLKHYLKNFRINK</sequence>
<evidence type="ECO:0000313" key="1">
    <source>
        <dbReference type="EMBL" id="GBO31196.1"/>
    </source>
</evidence>
<proteinExistence type="predicted"/>
<gene>
    <name evidence="1" type="ORF">AVEN_230276_1</name>
</gene>
<reference evidence="1 2" key="1">
    <citation type="journal article" date="2019" name="Sci. Rep.">
        <title>Orb-weaving spider Araneus ventricosus genome elucidates the spidroin gene catalogue.</title>
        <authorList>
            <person name="Kono N."/>
            <person name="Nakamura H."/>
            <person name="Ohtoshi R."/>
            <person name="Moran D.A.P."/>
            <person name="Shinohara A."/>
            <person name="Yoshida Y."/>
            <person name="Fujiwara M."/>
            <person name="Mori M."/>
            <person name="Tomita M."/>
            <person name="Arakawa K."/>
        </authorList>
    </citation>
    <scope>NUCLEOTIDE SEQUENCE [LARGE SCALE GENOMIC DNA]</scope>
</reference>
<dbReference type="Proteomes" id="UP000499080">
    <property type="component" value="Unassembled WGS sequence"/>
</dbReference>
<evidence type="ECO:0000313" key="2">
    <source>
        <dbReference type="Proteomes" id="UP000499080"/>
    </source>
</evidence>
<dbReference type="AlphaFoldDB" id="A0A4Y2W3R7"/>
<name>A0A4Y2W3R7_ARAVE</name>
<dbReference type="EMBL" id="BGPR01054429">
    <property type="protein sequence ID" value="GBO31196.1"/>
    <property type="molecule type" value="Genomic_DNA"/>
</dbReference>